<accession>A0ABP5CB94</accession>
<comment type="caution">
    <text evidence="3">The sequence shown here is derived from an EMBL/GenBank/DDBJ whole genome shotgun (WGS) entry which is preliminary data.</text>
</comment>
<feature type="transmembrane region" description="Helical" evidence="2">
    <location>
        <begin position="67"/>
        <end position="90"/>
    </location>
</feature>
<reference evidence="4" key="1">
    <citation type="journal article" date="2019" name="Int. J. Syst. Evol. Microbiol.">
        <title>The Global Catalogue of Microorganisms (GCM) 10K type strain sequencing project: providing services to taxonomists for standard genome sequencing and annotation.</title>
        <authorList>
            <consortium name="The Broad Institute Genomics Platform"/>
            <consortium name="The Broad Institute Genome Sequencing Center for Infectious Disease"/>
            <person name="Wu L."/>
            <person name="Ma J."/>
        </authorList>
    </citation>
    <scope>NUCLEOTIDE SEQUENCE [LARGE SCALE GENOMIC DNA]</scope>
    <source>
        <strain evidence="4">JCM 16013</strain>
    </source>
</reference>
<proteinExistence type="predicted"/>
<feature type="transmembrane region" description="Helical" evidence="2">
    <location>
        <begin position="102"/>
        <end position="125"/>
    </location>
</feature>
<keyword evidence="2" id="KW-0472">Membrane</keyword>
<protein>
    <recommendedName>
        <fullName evidence="5">DUF4190 domain-containing protein</fullName>
    </recommendedName>
</protein>
<keyword evidence="2" id="KW-0812">Transmembrane</keyword>
<evidence type="ECO:0008006" key="5">
    <source>
        <dbReference type="Google" id="ProtNLM"/>
    </source>
</evidence>
<keyword evidence="2" id="KW-1133">Transmembrane helix</keyword>
<keyword evidence="4" id="KW-1185">Reference proteome</keyword>
<evidence type="ECO:0000313" key="4">
    <source>
        <dbReference type="Proteomes" id="UP001499854"/>
    </source>
</evidence>
<dbReference type="RefSeq" id="WP_344656334.1">
    <property type="nucleotide sequence ID" value="NZ_BAAAQM010000006.1"/>
</dbReference>
<sequence>MSTPSQEPGPNAGDGTPGAPGQAPLPGQLGYPGQPGVGPAPEPVPYGYGYGYGYGSPPSEPAGTSSVAIVAVCLFWVPLVGLVLSIIGMVKTARGKARGRGIAITALVLSILVTAGAVLVGVAIGSKPSALDPGCTNGKRAIVDQSKKIETDHGKGDDSAVQADVQRMLDELKKAVADSKRDDVRSAMQAVLDDYTAIEGGKFDEPKLEADLNQVDHLCTIGS</sequence>
<dbReference type="Proteomes" id="UP001499854">
    <property type="component" value="Unassembled WGS sequence"/>
</dbReference>
<evidence type="ECO:0000256" key="2">
    <source>
        <dbReference type="SAM" id="Phobius"/>
    </source>
</evidence>
<gene>
    <name evidence="3" type="ORF">GCM10009838_16500</name>
</gene>
<organism evidence="3 4">
    <name type="scientific">Catenulispora subtropica</name>
    <dbReference type="NCBI Taxonomy" id="450798"/>
    <lineage>
        <taxon>Bacteria</taxon>
        <taxon>Bacillati</taxon>
        <taxon>Actinomycetota</taxon>
        <taxon>Actinomycetes</taxon>
        <taxon>Catenulisporales</taxon>
        <taxon>Catenulisporaceae</taxon>
        <taxon>Catenulispora</taxon>
    </lineage>
</organism>
<dbReference type="EMBL" id="BAAAQM010000006">
    <property type="protein sequence ID" value="GAA1960712.1"/>
    <property type="molecule type" value="Genomic_DNA"/>
</dbReference>
<name>A0ABP5CB94_9ACTN</name>
<evidence type="ECO:0000313" key="3">
    <source>
        <dbReference type="EMBL" id="GAA1960712.1"/>
    </source>
</evidence>
<feature type="region of interest" description="Disordered" evidence="1">
    <location>
        <begin position="1"/>
        <end position="38"/>
    </location>
</feature>
<feature type="compositionally biased region" description="Low complexity" evidence="1">
    <location>
        <begin position="17"/>
        <end position="37"/>
    </location>
</feature>
<evidence type="ECO:0000256" key="1">
    <source>
        <dbReference type="SAM" id="MobiDB-lite"/>
    </source>
</evidence>